<evidence type="ECO:0000313" key="3">
    <source>
        <dbReference type="EMBL" id="HIR94124.1"/>
    </source>
</evidence>
<dbReference type="SUPFAM" id="SSF55229">
    <property type="entry name" value="Cell division protein MinE topological specificity domain"/>
    <property type="match status" value="1"/>
</dbReference>
<protein>
    <submittedName>
        <fullName evidence="3">Cell division topological specificity factor MinE</fullName>
    </submittedName>
</protein>
<comment type="function">
    <text evidence="2">Prevents the cell division inhibition by proteins MinC and MinD at internal division sites while permitting inhibition at polar sites. This ensures cell division at the proper site by restricting the formation of a division septum at the midpoint of the long axis of the cell.</text>
</comment>
<keyword evidence="3" id="KW-0132">Cell division</keyword>
<evidence type="ECO:0000256" key="1">
    <source>
        <dbReference type="ARBA" id="ARBA00008168"/>
    </source>
</evidence>
<name>A0A9D1EM64_9FIRM</name>
<dbReference type="Pfam" id="PF03776">
    <property type="entry name" value="MinE"/>
    <property type="match status" value="1"/>
</dbReference>
<comment type="caution">
    <text evidence="3">The sequence shown here is derived from an EMBL/GenBank/DDBJ whole genome shotgun (WGS) entry which is preliminary data.</text>
</comment>
<gene>
    <name evidence="3" type="ORF">IAB98_11965</name>
</gene>
<dbReference type="Proteomes" id="UP000886841">
    <property type="component" value="Unassembled WGS sequence"/>
</dbReference>
<keyword evidence="3" id="KW-0131">Cell cycle</keyword>
<dbReference type="EMBL" id="DVHU01000106">
    <property type="protein sequence ID" value="HIR94124.1"/>
    <property type="molecule type" value="Genomic_DNA"/>
</dbReference>
<sequence length="80" mass="9018">MFFSKRGKSGNVAKDRLKLLLLAEHVECSPNTMQMLKNDMIQTAGKYLSIDEREVIVCFTQSPPMLTARMPLKSAVHSFS</sequence>
<dbReference type="GO" id="GO:0051301">
    <property type="term" value="P:cell division"/>
    <property type="evidence" value="ECO:0007669"/>
    <property type="project" value="UniProtKB-KW"/>
</dbReference>
<evidence type="ECO:0000256" key="2">
    <source>
        <dbReference type="ARBA" id="ARBA00025265"/>
    </source>
</evidence>
<reference evidence="3" key="2">
    <citation type="journal article" date="2021" name="PeerJ">
        <title>Extensive microbial diversity within the chicken gut microbiome revealed by metagenomics and culture.</title>
        <authorList>
            <person name="Gilroy R."/>
            <person name="Ravi A."/>
            <person name="Getino M."/>
            <person name="Pursley I."/>
            <person name="Horton D.L."/>
            <person name="Alikhan N.F."/>
            <person name="Baker D."/>
            <person name="Gharbi K."/>
            <person name="Hall N."/>
            <person name="Watson M."/>
            <person name="Adriaenssens E.M."/>
            <person name="Foster-Nyarko E."/>
            <person name="Jarju S."/>
            <person name="Secka A."/>
            <person name="Antonio M."/>
            <person name="Oren A."/>
            <person name="Chaudhuri R.R."/>
            <person name="La Ragione R."/>
            <person name="Hildebrand F."/>
            <person name="Pallen M.J."/>
        </authorList>
    </citation>
    <scope>NUCLEOTIDE SEQUENCE</scope>
    <source>
        <strain evidence="3">ChiSxjej1B13-7041</strain>
    </source>
</reference>
<comment type="similarity">
    <text evidence="1">Belongs to the MinE family.</text>
</comment>
<organism evidence="3 4">
    <name type="scientific">Candidatus Egerieimonas intestinavium</name>
    <dbReference type="NCBI Taxonomy" id="2840777"/>
    <lineage>
        <taxon>Bacteria</taxon>
        <taxon>Bacillati</taxon>
        <taxon>Bacillota</taxon>
        <taxon>Clostridia</taxon>
        <taxon>Lachnospirales</taxon>
        <taxon>Lachnospiraceae</taxon>
        <taxon>Lachnospiraceae incertae sedis</taxon>
        <taxon>Candidatus Egerieimonas</taxon>
    </lineage>
</organism>
<dbReference type="InterPro" id="IPR005527">
    <property type="entry name" value="MinE"/>
</dbReference>
<proteinExistence type="inferred from homology"/>
<dbReference type="InterPro" id="IPR036707">
    <property type="entry name" value="MinE_sf"/>
</dbReference>
<dbReference type="Gene3D" id="3.30.1070.10">
    <property type="entry name" value="Cell division topological specificity factor MinE"/>
    <property type="match status" value="1"/>
</dbReference>
<evidence type="ECO:0000313" key="4">
    <source>
        <dbReference type="Proteomes" id="UP000886841"/>
    </source>
</evidence>
<dbReference type="AlphaFoldDB" id="A0A9D1EM64"/>
<dbReference type="GO" id="GO:0032955">
    <property type="term" value="P:regulation of division septum assembly"/>
    <property type="evidence" value="ECO:0007669"/>
    <property type="project" value="InterPro"/>
</dbReference>
<accession>A0A9D1EM64</accession>
<reference evidence="3" key="1">
    <citation type="submission" date="2020-10" db="EMBL/GenBank/DDBJ databases">
        <authorList>
            <person name="Gilroy R."/>
        </authorList>
    </citation>
    <scope>NUCLEOTIDE SEQUENCE</scope>
    <source>
        <strain evidence="3">ChiSxjej1B13-7041</strain>
    </source>
</reference>